<accession>A0A7T8KDI5</accession>
<dbReference type="AlphaFoldDB" id="A0A7T8KDI5"/>
<proteinExistence type="predicted"/>
<sequence length="59" mass="6835">FERFGLLHIGRSKNVSTLKRSVNKAWVSMPAEYIRDVCASFRPRLSELWLQNGDISIKL</sequence>
<dbReference type="Proteomes" id="UP000595437">
    <property type="component" value="Chromosome 4"/>
</dbReference>
<keyword evidence="2" id="KW-1185">Reference proteome</keyword>
<evidence type="ECO:0000313" key="1">
    <source>
        <dbReference type="EMBL" id="QQP53923.1"/>
    </source>
</evidence>
<organism evidence="1 2">
    <name type="scientific">Caligus rogercresseyi</name>
    <name type="common">Sea louse</name>
    <dbReference type="NCBI Taxonomy" id="217165"/>
    <lineage>
        <taxon>Eukaryota</taxon>
        <taxon>Metazoa</taxon>
        <taxon>Ecdysozoa</taxon>
        <taxon>Arthropoda</taxon>
        <taxon>Crustacea</taxon>
        <taxon>Multicrustacea</taxon>
        <taxon>Hexanauplia</taxon>
        <taxon>Copepoda</taxon>
        <taxon>Siphonostomatoida</taxon>
        <taxon>Caligidae</taxon>
        <taxon>Caligus</taxon>
    </lineage>
</organism>
<protein>
    <submittedName>
        <fullName evidence="1">Transposable element</fullName>
    </submittedName>
</protein>
<name>A0A7T8KDI5_CALRO</name>
<dbReference type="EMBL" id="CP045893">
    <property type="protein sequence ID" value="QQP53923.1"/>
    <property type="molecule type" value="Genomic_DNA"/>
</dbReference>
<dbReference type="OrthoDB" id="10006939at2759"/>
<reference evidence="2" key="1">
    <citation type="submission" date="2021-01" db="EMBL/GenBank/DDBJ databases">
        <title>Caligus Genome Assembly.</title>
        <authorList>
            <person name="Gallardo-Escarate C."/>
        </authorList>
    </citation>
    <scope>NUCLEOTIDE SEQUENCE [LARGE SCALE GENOMIC DNA]</scope>
</reference>
<feature type="non-terminal residue" evidence="1">
    <location>
        <position position="1"/>
    </location>
</feature>
<evidence type="ECO:0000313" key="2">
    <source>
        <dbReference type="Proteomes" id="UP000595437"/>
    </source>
</evidence>
<gene>
    <name evidence="1" type="ORF">FKW44_006571</name>
</gene>